<keyword evidence="6" id="KW-1185">Reference proteome</keyword>
<dbReference type="Proteomes" id="UP001168877">
    <property type="component" value="Unassembled WGS sequence"/>
</dbReference>
<protein>
    <submittedName>
        <fullName evidence="5">Uncharacterized protein</fullName>
    </submittedName>
</protein>
<keyword evidence="2" id="KW-0808">Transferase</keyword>
<dbReference type="Pfam" id="PF03492">
    <property type="entry name" value="Methyltransf_7"/>
    <property type="match status" value="1"/>
</dbReference>
<evidence type="ECO:0000313" key="6">
    <source>
        <dbReference type="Proteomes" id="UP001168877"/>
    </source>
</evidence>
<evidence type="ECO:0000256" key="3">
    <source>
        <dbReference type="ARBA" id="ARBA00022723"/>
    </source>
</evidence>
<evidence type="ECO:0000256" key="1">
    <source>
        <dbReference type="ARBA" id="ARBA00022603"/>
    </source>
</evidence>
<dbReference type="Gene3D" id="3.40.50.150">
    <property type="entry name" value="Vaccinia Virus protein VP39"/>
    <property type="match status" value="1"/>
</dbReference>
<gene>
    <name evidence="5" type="ORF">LWI29_022104</name>
</gene>
<organism evidence="5 6">
    <name type="scientific">Acer saccharum</name>
    <name type="common">Sugar maple</name>
    <dbReference type="NCBI Taxonomy" id="4024"/>
    <lineage>
        <taxon>Eukaryota</taxon>
        <taxon>Viridiplantae</taxon>
        <taxon>Streptophyta</taxon>
        <taxon>Embryophyta</taxon>
        <taxon>Tracheophyta</taxon>
        <taxon>Spermatophyta</taxon>
        <taxon>Magnoliopsida</taxon>
        <taxon>eudicotyledons</taxon>
        <taxon>Gunneridae</taxon>
        <taxon>Pentapetalae</taxon>
        <taxon>rosids</taxon>
        <taxon>malvids</taxon>
        <taxon>Sapindales</taxon>
        <taxon>Sapindaceae</taxon>
        <taxon>Hippocastanoideae</taxon>
        <taxon>Acereae</taxon>
        <taxon>Acer</taxon>
    </lineage>
</organism>
<accession>A0AA39SWK2</accession>
<dbReference type="SUPFAM" id="SSF53335">
    <property type="entry name" value="S-adenosyl-L-methionine-dependent methyltransferases"/>
    <property type="match status" value="1"/>
</dbReference>
<dbReference type="Gene3D" id="1.10.1200.270">
    <property type="entry name" value="Methyltransferase, alpha-helical capping domain"/>
    <property type="match status" value="1"/>
</dbReference>
<comment type="caution">
    <text evidence="5">The sequence shown here is derived from an EMBL/GenBank/DDBJ whole genome shotgun (WGS) entry which is preliminary data.</text>
</comment>
<reference evidence="5" key="1">
    <citation type="journal article" date="2022" name="Plant J.">
        <title>Strategies of tolerance reflected in two North American maple genomes.</title>
        <authorList>
            <person name="McEvoy S.L."/>
            <person name="Sezen U.U."/>
            <person name="Trouern-Trend A."/>
            <person name="McMahon S.M."/>
            <person name="Schaberg P.G."/>
            <person name="Yang J."/>
            <person name="Wegrzyn J.L."/>
            <person name="Swenson N.G."/>
        </authorList>
    </citation>
    <scope>NUCLEOTIDE SEQUENCE</scope>
    <source>
        <strain evidence="5">NS2018</strain>
    </source>
</reference>
<reference evidence="5" key="2">
    <citation type="submission" date="2023-06" db="EMBL/GenBank/DDBJ databases">
        <authorList>
            <person name="Swenson N.G."/>
            <person name="Wegrzyn J.L."/>
            <person name="Mcevoy S.L."/>
        </authorList>
    </citation>
    <scope>NUCLEOTIDE SEQUENCE</scope>
    <source>
        <strain evidence="5">NS2018</strain>
        <tissue evidence="5">Leaf</tissue>
    </source>
</reference>
<evidence type="ECO:0000313" key="5">
    <source>
        <dbReference type="EMBL" id="KAK0597134.1"/>
    </source>
</evidence>
<dbReference type="InterPro" id="IPR005299">
    <property type="entry name" value="MeTrfase_7"/>
</dbReference>
<dbReference type="GO" id="GO:0046872">
    <property type="term" value="F:metal ion binding"/>
    <property type="evidence" value="ECO:0007669"/>
    <property type="project" value="UniProtKB-KW"/>
</dbReference>
<dbReference type="GO" id="GO:0032259">
    <property type="term" value="P:methylation"/>
    <property type="evidence" value="ECO:0007669"/>
    <property type="project" value="UniProtKB-KW"/>
</dbReference>
<dbReference type="EMBL" id="JAUESC010000004">
    <property type="protein sequence ID" value="KAK0597134.1"/>
    <property type="molecule type" value="Genomic_DNA"/>
</dbReference>
<keyword evidence="1" id="KW-0489">Methyltransferase</keyword>
<dbReference type="PANTHER" id="PTHR31009">
    <property type="entry name" value="S-ADENOSYL-L-METHIONINE:CARBOXYL METHYLTRANSFERASE FAMILY PROTEIN"/>
    <property type="match status" value="1"/>
</dbReference>
<dbReference type="InterPro" id="IPR042086">
    <property type="entry name" value="MeTrfase_capping"/>
</dbReference>
<evidence type="ECO:0000256" key="4">
    <source>
        <dbReference type="ARBA" id="ARBA00022842"/>
    </source>
</evidence>
<keyword evidence="3" id="KW-0479">Metal-binding</keyword>
<dbReference type="AlphaFoldDB" id="A0AA39SWK2"/>
<name>A0AA39SWK2_ACESA</name>
<dbReference type="GO" id="GO:0008168">
    <property type="term" value="F:methyltransferase activity"/>
    <property type="evidence" value="ECO:0007669"/>
    <property type="project" value="UniProtKB-KW"/>
</dbReference>
<keyword evidence="4" id="KW-0460">Magnesium</keyword>
<proteinExistence type="predicted"/>
<evidence type="ECO:0000256" key="2">
    <source>
        <dbReference type="ARBA" id="ARBA00022679"/>
    </source>
</evidence>
<sequence>MEVKEVLFMNKGEGESSYFQNSSFSQFLAEKSKPVLEKAVQSLLKENSVPLHNVFNVADLGCAACAASPTTFSVMATVIDTTKNITCNQSAAVVTPDFQFLLNDLPGNDFNTLFKGLSKFVNGEKCEDVSCFAMVVPGSFYGRLFPRNTLHLVHSSYSLCFLSKVPRLRDEAGSPLNKGKIYISKKSPGEVREAYLCQYQQDLCLFLKSRSEEMVANGRVVLILPGRESTDSSSEDVCYQWEVLAEAIASMVSQKLIDEDKLDLFDVPYYVPSLEEMKQVVDKEGSFESEIMETIAIDQRGNNTSAREVTNSIRCFTESMISHHFGINITDILYDKVTDLVIRHLATQAVPSKLISFIVVLKRKI</sequence>
<dbReference type="InterPro" id="IPR029063">
    <property type="entry name" value="SAM-dependent_MTases_sf"/>
</dbReference>